<accession>A0ABV5WA52</accession>
<gene>
    <name evidence="6" type="ORF">ACFFMS_01755</name>
</gene>
<dbReference type="RefSeq" id="WP_379947586.1">
    <property type="nucleotide sequence ID" value="NZ_JBHMAF010000009.1"/>
</dbReference>
<protein>
    <submittedName>
        <fullName evidence="6">LysR family transcriptional regulator</fullName>
    </submittedName>
</protein>
<dbReference type="Proteomes" id="UP001589609">
    <property type="component" value="Unassembled WGS sequence"/>
</dbReference>
<keyword evidence="4" id="KW-0804">Transcription</keyword>
<dbReference type="Gene3D" id="3.40.190.290">
    <property type="match status" value="1"/>
</dbReference>
<reference evidence="6 7" key="1">
    <citation type="submission" date="2024-09" db="EMBL/GenBank/DDBJ databases">
        <authorList>
            <person name="Sun Q."/>
            <person name="Mori K."/>
        </authorList>
    </citation>
    <scope>NUCLEOTIDE SEQUENCE [LARGE SCALE GENOMIC DNA]</scope>
    <source>
        <strain evidence="6 7">JCM 11201</strain>
    </source>
</reference>
<organism evidence="6 7">
    <name type="scientific">Ectobacillus funiculus</name>
    <dbReference type="NCBI Taxonomy" id="137993"/>
    <lineage>
        <taxon>Bacteria</taxon>
        <taxon>Bacillati</taxon>
        <taxon>Bacillota</taxon>
        <taxon>Bacilli</taxon>
        <taxon>Bacillales</taxon>
        <taxon>Bacillaceae</taxon>
        <taxon>Ectobacillus</taxon>
    </lineage>
</organism>
<dbReference type="InterPro" id="IPR036388">
    <property type="entry name" value="WH-like_DNA-bd_sf"/>
</dbReference>
<feature type="domain" description="HTH lysR-type" evidence="5">
    <location>
        <begin position="1"/>
        <end position="58"/>
    </location>
</feature>
<evidence type="ECO:0000256" key="1">
    <source>
        <dbReference type="ARBA" id="ARBA00009437"/>
    </source>
</evidence>
<dbReference type="EMBL" id="JBHMAF010000009">
    <property type="protein sequence ID" value="MFB9757280.1"/>
    <property type="molecule type" value="Genomic_DNA"/>
</dbReference>
<evidence type="ECO:0000259" key="5">
    <source>
        <dbReference type="PROSITE" id="PS50931"/>
    </source>
</evidence>
<evidence type="ECO:0000313" key="7">
    <source>
        <dbReference type="Proteomes" id="UP001589609"/>
    </source>
</evidence>
<name>A0ABV5WA52_9BACI</name>
<dbReference type="PANTHER" id="PTHR30126:SF40">
    <property type="entry name" value="HTH-TYPE TRANSCRIPTIONAL REGULATOR GLTR"/>
    <property type="match status" value="1"/>
</dbReference>
<dbReference type="PROSITE" id="PS50931">
    <property type="entry name" value="HTH_LYSR"/>
    <property type="match status" value="1"/>
</dbReference>
<evidence type="ECO:0000313" key="6">
    <source>
        <dbReference type="EMBL" id="MFB9757280.1"/>
    </source>
</evidence>
<comment type="caution">
    <text evidence="6">The sequence shown here is derived from an EMBL/GenBank/DDBJ whole genome shotgun (WGS) entry which is preliminary data.</text>
</comment>
<dbReference type="PANTHER" id="PTHR30126">
    <property type="entry name" value="HTH-TYPE TRANSCRIPTIONAL REGULATOR"/>
    <property type="match status" value="1"/>
</dbReference>
<dbReference type="Pfam" id="PF03466">
    <property type="entry name" value="LysR_substrate"/>
    <property type="match status" value="1"/>
</dbReference>
<evidence type="ECO:0000256" key="3">
    <source>
        <dbReference type="ARBA" id="ARBA00023125"/>
    </source>
</evidence>
<dbReference type="Pfam" id="PF00126">
    <property type="entry name" value="HTH_1"/>
    <property type="match status" value="1"/>
</dbReference>
<keyword evidence="2" id="KW-0805">Transcription regulation</keyword>
<sequence length="296" mass="32973">MDIQLLHVFLHTAREGSISKAAQKLSYAQSNVTHKIQQLEADLQTQLFYRHNRGISLTPSGQILVSYAEKILNTIQEARAALSDSSVPSGPLHIGSMETTAAVRLPKLLASYHTQYPDVDFSLVTGPTEQHVHAVLHYELQGAFVAGPIEHPELVQEKVMDEEMVLVTSASHPPISSIHEVRTHTMLVFRKGCSYREKFSHLLQEEGLSPAKLMEFGTLETIIGCVSAGLGISLLPRSIVVAHEQQGRVRSHILPDKYSLVTTMFIRRKDALITPALSAFLTEMRSQFQENPKRCF</sequence>
<dbReference type="Gene3D" id="1.10.10.10">
    <property type="entry name" value="Winged helix-like DNA-binding domain superfamily/Winged helix DNA-binding domain"/>
    <property type="match status" value="1"/>
</dbReference>
<dbReference type="SUPFAM" id="SSF53850">
    <property type="entry name" value="Periplasmic binding protein-like II"/>
    <property type="match status" value="1"/>
</dbReference>
<keyword evidence="3" id="KW-0238">DNA-binding</keyword>
<dbReference type="InterPro" id="IPR036390">
    <property type="entry name" value="WH_DNA-bd_sf"/>
</dbReference>
<dbReference type="CDD" id="cd08442">
    <property type="entry name" value="PBP2_YofA_SoxR_like"/>
    <property type="match status" value="1"/>
</dbReference>
<dbReference type="SUPFAM" id="SSF46785">
    <property type="entry name" value="Winged helix' DNA-binding domain"/>
    <property type="match status" value="1"/>
</dbReference>
<evidence type="ECO:0000256" key="4">
    <source>
        <dbReference type="ARBA" id="ARBA00023163"/>
    </source>
</evidence>
<keyword evidence="7" id="KW-1185">Reference proteome</keyword>
<comment type="similarity">
    <text evidence="1">Belongs to the LysR transcriptional regulatory family.</text>
</comment>
<evidence type="ECO:0000256" key="2">
    <source>
        <dbReference type="ARBA" id="ARBA00023015"/>
    </source>
</evidence>
<dbReference type="InterPro" id="IPR000847">
    <property type="entry name" value="LysR_HTH_N"/>
</dbReference>
<dbReference type="InterPro" id="IPR005119">
    <property type="entry name" value="LysR_subst-bd"/>
</dbReference>
<proteinExistence type="inferred from homology"/>